<protein>
    <recommendedName>
        <fullName evidence="5">Protein quiver</fullName>
    </recommendedName>
</protein>
<keyword evidence="2" id="KW-0732">Signal</keyword>
<sequence length="147" mass="16423">MIKLGLILLTICLVDDALGLKCLSCSSHYDQCGAEVKNLYRVAQEKCSSRCFIRIDRRGILTRGCDAGYVFADDPSVPNNGCEFKNDEYWCWCTDSDLCNSVPPNKLFKYNFSKNEQNSGAINDEDNSDSGTTGENDQLKRSAFFST</sequence>
<evidence type="ECO:0000313" key="3">
    <source>
        <dbReference type="EMBL" id="RNA42878.1"/>
    </source>
</evidence>
<name>A0A3M7T4X7_BRAPC</name>
<evidence type="ECO:0000313" key="4">
    <source>
        <dbReference type="Proteomes" id="UP000276133"/>
    </source>
</evidence>
<feature type="signal peptide" evidence="2">
    <location>
        <begin position="1"/>
        <end position="19"/>
    </location>
</feature>
<feature type="region of interest" description="Disordered" evidence="1">
    <location>
        <begin position="119"/>
        <end position="147"/>
    </location>
</feature>
<evidence type="ECO:0000256" key="1">
    <source>
        <dbReference type="SAM" id="MobiDB-lite"/>
    </source>
</evidence>
<dbReference type="Proteomes" id="UP000276133">
    <property type="component" value="Unassembled WGS sequence"/>
</dbReference>
<comment type="caution">
    <text evidence="3">The sequence shown here is derived from an EMBL/GenBank/DDBJ whole genome shotgun (WGS) entry which is preliminary data.</text>
</comment>
<keyword evidence="4" id="KW-1185">Reference proteome</keyword>
<dbReference type="AlphaFoldDB" id="A0A3M7T4X7"/>
<evidence type="ECO:0000256" key="2">
    <source>
        <dbReference type="SAM" id="SignalP"/>
    </source>
</evidence>
<gene>
    <name evidence="3" type="ORF">BpHYR1_045455</name>
</gene>
<organism evidence="3 4">
    <name type="scientific">Brachionus plicatilis</name>
    <name type="common">Marine rotifer</name>
    <name type="synonym">Brachionus muelleri</name>
    <dbReference type="NCBI Taxonomy" id="10195"/>
    <lineage>
        <taxon>Eukaryota</taxon>
        <taxon>Metazoa</taxon>
        <taxon>Spiralia</taxon>
        <taxon>Gnathifera</taxon>
        <taxon>Rotifera</taxon>
        <taxon>Eurotatoria</taxon>
        <taxon>Monogononta</taxon>
        <taxon>Pseudotrocha</taxon>
        <taxon>Ploima</taxon>
        <taxon>Brachionidae</taxon>
        <taxon>Brachionus</taxon>
    </lineage>
</organism>
<reference evidence="3 4" key="1">
    <citation type="journal article" date="2018" name="Sci. Rep.">
        <title>Genomic signatures of local adaptation to the degree of environmental predictability in rotifers.</title>
        <authorList>
            <person name="Franch-Gras L."/>
            <person name="Hahn C."/>
            <person name="Garcia-Roger E.M."/>
            <person name="Carmona M.J."/>
            <person name="Serra M."/>
            <person name="Gomez A."/>
        </authorList>
    </citation>
    <scope>NUCLEOTIDE SEQUENCE [LARGE SCALE GENOMIC DNA]</scope>
    <source>
        <strain evidence="3">HYR1</strain>
    </source>
</reference>
<feature type="chain" id="PRO_5017975662" description="Protein quiver" evidence="2">
    <location>
        <begin position="20"/>
        <end position="147"/>
    </location>
</feature>
<dbReference type="OrthoDB" id="6046955at2759"/>
<evidence type="ECO:0008006" key="5">
    <source>
        <dbReference type="Google" id="ProtNLM"/>
    </source>
</evidence>
<dbReference type="EMBL" id="REGN01000304">
    <property type="protein sequence ID" value="RNA42878.1"/>
    <property type="molecule type" value="Genomic_DNA"/>
</dbReference>
<accession>A0A3M7T4X7</accession>
<proteinExistence type="predicted"/>